<dbReference type="EMBL" id="CCBP010000264">
    <property type="protein sequence ID" value="CDO75337.1"/>
    <property type="molecule type" value="Genomic_DNA"/>
</dbReference>
<accession>A0A060SLG9</accession>
<dbReference type="OrthoDB" id="2628807at2759"/>
<organism evidence="1 2">
    <name type="scientific">Pycnoporus cinnabarinus</name>
    <name type="common">Cinnabar-red polypore</name>
    <name type="synonym">Trametes cinnabarina</name>
    <dbReference type="NCBI Taxonomy" id="5643"/>
    <lineage>
        <taxon>Eukaryota</taxon>
        <taxon>Fungi</taxon>
        <taxon>Dikarya</taxon>
        <taxon>Basidiomycota</taxon>
        <taxon>Agaricomycotina</taxon>
        <taxon>Agaricomycetes</taxon>
        <taxon>Polyporales</taxon>
        <taxon>Polyporaceae</taxon>
        <taxon>Trametes</taxon>
    </lineage>
</organism>
<sequence>MIDESVKTVLDAFMEQSGVYLQFVFPVSLQTLIFGVWQRKPRAHDPLVFVRPIPDSKYSIRLFPGSLSRAEYCMDFIDTKTGEPVNSPFEHELWSVPNSDTPWLTMPMVGKLRSAERGHGIKQDDILPGEEKYFLRDGQTCILTRPGKRSVRFTVPIRRRPEIEEIETMDVLDFPKVVDP</sequence>
<name>A0A060SLG9_PYCCI</name>
<reference evidence="1" key="1">
    <citation type="submission" date="2014-01" db="EMBL/GenBank/DDBJ databases">
        <title>The genome of the white-rot fungus Pycnoporus cinnabarinus: a basidiomycete model with a versatile arsenal for lignocellulosic biomass breakdown.</title>
        <authorList>
            <person name="Levasseur A."/>
            <person name="Lomascolo A."/>
            <person name="Ruiz-Duenas F.J."/>
            <person name="Uzan E."/>
            <person name="Piumi F."/>
            <person name="Kues U."/>
            <person name="Ram A.F.J."/>
            <person name="Murat C."/>
            <person name="Haon M."/>
            <person name="Benoit I."/>
            <person name="Arfi Y."/>
            <person name="Chevret D."/>
            <person name="Drula E."/>
            <person name="Kwon M.J."/>
            <person name="Gouret P."/>
            <person name="Lesage-Meessen L."/>
            <person name="Lombard V."/>
            <person name="Mariette J."/>
            <person name="Noirot C."/>
            <person name="Park J."/>
            <person name="Patyshakuliyeva A."/>
            <person name="Wieneger R.A.B."/>
            <person name="Wosten H.A.B."/>
            <person name="Martin F."/>
            <person name="Coutinho P.M."/>
            <person name="de Vries R."/>
            <person name="Martinez A.T."/>
            <person name="Klopp C."/>
            <person name="Pontarotti P."/>
            <person name="Henrissat B."/>
            <person name="Record E."/>
        </authorList>
    </citation>
    <scope>NUCLEOTIDE SEQUENCE [LARGE SCALE GENOMIC DNA]</scope>
    <source>
        <strain evidence="1">BRFM137</strain>
    </source>
</reference>
<dbReference type="HOGENOM" id="CLU_1496973_0_0_1"/>
<dbReference type="AlphaFoldDB" id="A0A060SLG9"/>
<proteinExistence type="predicted"/>
<comment type="caution">
    <text evidence="1">The sequence shown here is derived from an EMBL/GenBank/DDBJ whole genome shotgun (WGS) entry which is preliminary data.</text>
</comment>
<protein>
    <submittedName>
        <fullName evidence="1">Uncharacterized protein</fullName>
    </submittedName>
</protein>
<gene>
    <name evidence="1" type="ORF">BN946_scf184966.g5</name>
</gene>
<dbReference type="Proteomes" id="UP000029665">
    <property type="component" value="Unassembled WGS sequence"/>
</dbReference>
<evidence type="ECO:0000313" key="1">
    <source>
        <dbReference type="EMBL" id="CDO75337.1"/>
    </source>
</evidence>
<evidence type="ECO:0000313" key="2">
    <source>
        <dbReference type="Proteomes" id="UP000029665"/>
    </source>
</evidence>
<keyword evidence="2" id="KW-1185">Reference proteome</keyword>